<keyword evidence="9" id="KW-1185">Reference proteome</keyword>
<feature type="region of interest" description="Disordered" evidence="7">
    <location>
        <begin position="614"/>
        <end position="634"/>
    </location>
</feature>
<dbReference type="InterPro" id="IPR045069">
    <property type="entry name" value="MATE_euk"/>
</dbReference>
<dbReference type="Proteomes" id="UP000289340">
    <property type="component" value="Chromosome 1"/>
</dbReference>
<evidence type="ECO:0000313" key="8">
    <source>
        <dbReference type="EMBL" id="RZC29788.1"/>
    </source>
</evidence>
<protein>
    <recommendedName>
        <fullName evidence="6">Protein DETOXIFICATION</fullName>
    </recommendedName>
    <alternativeName>
        <fullName evidence="6">Multidrug and toxic compound extrusion protein</fullName>
    </alternativeName>
</protein>
<comment type="subcellular location">
    <subcellularLocation>
        <location evidence="1">Membrane</location>
        <topology evidence="1">Multi-pass membrane protein</topology>
    </subcellularLocation>
</comment>
<keyword evidence="5 6" id="KW-0472">Membrane</keyword>
<dbReference type="Pfam" id="PF01554">
    <property type="entry name" value="MatE"/>
    <property type="match status" value="2"/>
</dbReference>
<dbReference type="GO" id="GO:1990961">
    <property type="term" value="P:xenobiotic detoxification by transmembrane export across the plasma membrane"/>
    <property type="evidence" value="ECO:0007669"/>
    <property type="project" value="InterPro"/>
</dbReference>
<feature type="transmembrane region" description="Helical" evidence="6">
    <location>
        <begin position="393"/>
        <end position="414"/>
    </location>
</feature>
<name>A0A445M2M4_GLYSO</name>
<keyword evidence="3 6" id="KW-0812">Transmembrane</keyword>
<evidence type="ECO:0000256" key="3">
    <source>
        <dbReference type="ARBA" id="ARBA00022692"/>
    </source>
</evidence>
<dbReference type="InterPro" id="IPR002528">
    <property type="entry name" value="MATE_fam"/>
</dbReference>
<gene>
    <name evidence="8" type="ORF">D0Y65_001403</name>
</gene>
<reference evidence="8 9" key="1">
    <citation type="submission" date="2018-09" db="EMBL/GenBank/DDBJ databases">
        <title>A high-quality reference genome of wild soybean provides a powerful tool to mine soybean genomes.</title>
        <authorList>
            <person name="Xie M."/>
            <person name="Chung C.Y.L."/>
            <person name="Li M.-W."/>
            <person name="Wong F.-L."/>
            <person name="Chan T.-F."/>
            <person name="Lam H.-M."/>
        </authorList>
    </citation>
    <scope>NUCLEOTIDE SEQUENCE [LARGE SCALE GENOMIC DNA]</scope>
    <source>
        <strain evidence="9">cv. W05</strain>
        <tissue evidence="8">Hypocotyl of etiolated seedlings</tissue>
    </source>
</reference>
<dbReference type="PANTHER" id="PTHR11206">
    <property type="entry name" value="MULTIDRUG RESISTANCE PROTEIN"/>
    <property type="match status" value="1"/>
</dbReference>
<feature type="transmembrane region" description="Helical" evidence="6">
    <location>
        <begin position="576"/>
        <end position="597"/>
    </location>
</feature>
<dbReference type="NCBIfam" id="TIGR00797">
    <property type="entry name" value="matE"/>
    <property type="match status" value="1"/>
</dbReference>
<organism evidence="8 9">
    <name type="scientific">Glycine soja</name>
    <name type="common">Wild soybean</name>
    <dbReference type="NCBI Taxonomy" id="3848"/>
    <lineage>
        <taxon>Eukaryota</taxon>
        <taxon>Viridiplantae</taxon>
        <taxon>Streptophyta</taxon>
        <taxon>Embryophyta</taxon>
        <taxon>Tracheophyta</taxon>
        <taxon>Spermatophyta</taxon>
        <taxon>Magnoliopsida</taxon>
        <taxon>eudicotyledons</taxon>
        <taxon>Gunneridae</taxon>
        <taxon>Pentapetalae</taxon>
        <taxon>rosids</taxon>
        <taxon>fabids</taxon>
        <taxon>Fabales</taxon>
        <taxon>Fabaceae</taxon>
        <taxon>Papilionoideae</taxon>
        <taxon>50 kb inversion clade</taxon>
        <taxon>NPAAA clade</taxon>
        <taxon>indigoferoid/millettioid clade</taxon>
        <taxon>Phaseoleae</taxon>
        <taxon>Glycine</taxon>
        <taxon>Glycine subgen. Soja</taxon>
    </lineage>
</organism>
<feature type="transmembrane region" description="Helical" evidence="6">
    <location>
        <begin position="476"/>
        <end position="496"/>
    </location>
</feature>
<dbReference type="GO" id="GO:0042910">
    <property type="term" value="F:xenobiotic transmembrane transporter activity"/>
    <property type="evidence" value="ECO:0007669"/>
    <property type="project" value="InterPro"/>
</dbReference>
<evidence type="ECO:0000313" key="9">
    <source>
        <dbReference type="Proteomes" id="UP000289340"/>
    </source>
</evidence>
<comment type="caution">
    <text evidence="6">Lacks conserved residue(s) required for the propagation of feature annotation.</text>
</comment>
<proteinExistence type="inferred from homology"/>
<evidence type="ECO:0000256" key="2">
    <source>
        <dbReference type="ARBA" id="ARBA00010199"/>
    </source>
</evidence>
<keyword evidence="4 6" id="KW-1133">Transmembrane helix</keyword>
<dbReference type="CDD" id="cd13132">
    <property type="entry name" value="MATE_eukaryotic"/>
    <property type="match status" value="1"/>
</dbReference>
<feature type="transmembrane region" description="Helical" evidence="6">
    <location>
        <begin position="550"/>
        <end position="570"/>
    </location>
</feature>
<feature type="transmembrane region" description="Helical" evidence="6">
    <location>
        <begin position="26"/>
        <end position="49"/>
    </location>
</feature>
<comment type="similarity">
    <text evidence="2 6">Belongs to the multi antimicrobial extrusion (MATE) (TC 2.A.66.1) family.</text>
</comment>
<dbReference type="GO" id="GO:0015297">
    <property type="term" value="F:antiporter activity"/>
    <property type="evidence" value="ECO:0007669"/>
    <property type="project" value="InterPro"/>
</dbReference>
<dbReference type="AlphaFoldDB" id="A0A445M2M4"/>
<feature type="transmembrane region" description="Helical" evidence="6">
    <location>
        <begin position="352"/>
        <end position="373"/>
    </location>
</feature>
<feature type="transmembrane region" description="Helical" evidence="6">
    <location>
        <begin position="319"/>
        <end position="340"/>
    </location>
</feature>
<evidence type="ECO:0000256" key="7">
    <source>
        <dbReference type="SAM" id="MobiDB-lite"/>
    </source>
</evidence>
<evidence type="ECO:0000256" key="1">
    <source>
        <dbReference type="ARBA" id="ARBA00004141"/>
    </source>
</evidence>
<sequence length="634" mass="68938">MSSPPHLGSGMTPSSFHLLDTSLLEALFGFVACSLATSSPGPVTLSLMVRPKLQTAFYRLTSSVPATREANAKSWSCGKACRKLKNHGKIRVTLIKMCTGAESRGDINGDPVISKVGGDYEDRMRTIELEGGEETACNWGTFVRGLLQGIQHHLTALNLPSLSASELKEELQSLAKVACPIIMTSLMMYSRSAVSMLFLGRQGKVELAGGSLALGFANITANSVLKGLTMGMDPICCQAYGAKRWSVLNQTFLRTLCLLLLVAIPISILWLNMEPILQMLGQDPEVTKVAQVYMVFSIPELLAQAHLNPLRSFLRTQGLTTPVTIAASCAALLHLPINYFLATYLNLGVKGIALATGLNSINMTLGLLLYILFSKKPLKPWQGATLLSAFHGWKPLLSLALPSCISVCLEWWWYEIMLFLCGLLSNPQATVATMGILIQTLGFLYVFPFSLSIALTTRIGHSLGAGQASKAQSTAIIGFLTAFTLGLTAFILLFLVRKSWGKLFTNETQIVELVTTILPILGLCEVSNWPQTVSCGILSGTARPYLGARINLCAFYLVGLPVSVFATFIYKYELVGLWSGMVAAQASCLCMMVYTLIQTDWEQQCKRAVELAQKTTERENKNDDEESGLLGSDQ</sequence>
<comment type="caution">
    <text evidence="8">The sequence shown here is derived from an EMBL/GenBank/DDBJ whole genome shotgun (WGS) entry which is preliminary data.</text>
</comment>
<evidence type="ECO:0000256" key="6">
    <source>
        <dbReference type="RuleBase" id="RU004914"/>
    </source>
</evidence>
<evidence type="ECO:0000256" key="4">
    <source>
        <dbReference type="ARBA" id="ARBA00022989"/>
    </source>
</evidence>
<accession>A0A445M2M4</accession>
<dbReference type="GO" id="GO:0016020">
    <property type="term" value="C:membrane"/>
    <property type="evidence" value="ECO:0007669"/>
    <property type="project" value="UniProtKB-SubCell"/>
</dbReference>
<feature type="transmembrane region" description="Helical" evidence="6">
    <location>
        <begin position="252"/>
        <end position="270"/>
    </location>
</feature>
<feature type="transmembrane region" description="Helical" evidence="6">
    <location>
        <begin position="434"/>
        <end position="455"/>
    </location>
</feature>
<evidence type="ECO:0000256" key="5">
    <source>
        <dbReference type="ARBA" id="ARBA00023136"/>
    </source>
</evidence>
<dbReference type="EMBL" id="QZWG01000001">
    <property type="protein sequence ID" value="RZC29788.1"/>
    <property type="molecule type" value="Genomic_DNA"/>
</dbReference>